<evidence type="ECO:0000313" key="3">
    <source>
        <dbReference type="Proteomes" id="UP000051380"/>
    </source>
</evidence>
<dbReference type="RefSeq" id="WP_057028637.1">
    <property type="nucleotide sequence ID" value="NZ_LJYF01000030.1"/>
</dbReference>
<dbReference type="AlphaFoldDB" id="A0A0R3C633"/>
<feature type="coiled-coil region" evidence="1">
    <location>
        <begin position="10"/>
        <end position="54"/>
    </location>
</feature>
<gene>
    <name evidence="2" type="ORF">AOQ72_26400</name>
</gene>
<dbReference type="EMBL" id="LJYF01000030">
    <property type="protein sequence ID" value="KRP93168.1"/>
    <property type="molecule type" value="Genomic_DNA"/>
</dbReference>
<proteinExistence type="predicted"/>
<protein>
    <submittedName>
        <fullName evidence="2">Uncharacterized protein</fullName>
    </submittedName>
</protein>
<keyword evidence="1" id="KW-0175">Coiled coil</keyword>
<name>A0A0R3C633_9BRAD</name>
<accession>A0A0R3C633</accession>
<evidence type="ECO:0000256" key="1">
    <source>
        <dbReference type="SAM" id="Coils"/>
    </source>
</evidence>
<reference evidence="2 3" key="1">
    <citation type="submission" date="2015-09" db="EMBL/GenBank/DDBJ databases">
        <title>Draft Genome Sequence of the Strain BR 3267 (Bradyrhizobium yuanmingense) recommended as inoculant for cowpea in Brazil.</title>
        <authorList>
            <person name="Simoes-Araujo J.L."/>
            <person name="Zilli J.E."/>
        </authorList>
    </citation>
    <scope>NUCLEOTIDE SEQUENCE [LARGE SCALE GENOMIC DNA]</scope>
    <source>
        <strain evidence="2 3">BR3267</strain>
    </source>
</reference>
<sequence length="71" mass="8489">MDKTFLYDALRQVERDVVEGERRLAEQERAIHQLKRERKDTATAEAELDTLRRAQRVLDQDRQRLLSLLQP</sequence>
<dbReference type="OrthoDB" id="8255342at2"/>
<evidence type="ECO:0000313" key="2">
    <source>
        <dbReference type="EMBL" id="KRP93168.1"/>
    </source>
</evidence>
<comment type="caution">
    <text evidence="2">The sequence shown here is derived from an EMBL/GenBank/DDBJ whole genome shotgun (WGS) entry which is preliminary data.</text>
</comment>
<organism evidence="2 3">
    <name type="scientific">Bradyrhizobium yuanmingense</name>
    <dbReference type="NCBI Taxonomy" id="108015"/>
    <lineage>
        <taxon>Bacteria</taxon>
        <taxon>Pseudomonadati</taxon>
        <taxon>Pseudomonadota</taxon>
        <taxon>Alphaproteobacteria</taxon>
        <taxon>Hyphomicrobiales</taxon>
        <taxon>Nitrobacteraceae</taxon>
        <taxon>Bradyrhizobium</taxon>
    </lineage>
</organism>
<dbReference type="Proteomes" id="UP000051380">
    <property type="component" value="Unassembled WGS sequence"/>
</dbReference>